<evidence type="ECO:0000313" key="1">
    <source>
        <dbReference type="EMBL" id="PAA75856.1"/>
    </source>
</evidence>
<organism evidence="1 2">
    <name type="scientific">Macrostomum lignano</name>
    <dbReference type="NCBI Taxonomy" id="282301"/>
    <lineage>
        <taxon>Eukaryota</taxon>
        <taxon>Metazoa</taxon>
        <taxon>Spiralia</taxon>
        <taxon>Lophotrochozoa</taxon>
        <taxon>Platyhelminthes</taxon>
        <taxon>Rhabditophora</taxon>
        <taxon>Macrostomorpha</taxon>
        <taxon>Macrostomida</taxon>
        <taxon>Macrostomidae</taxon>
        <taxon>Macrostomum</taxon>
    </lineage>
</organism>
<dbReference type="Proteomes" id="UP000215902">
    <property type="component" value="Unassembled WGS sequence"/>
</dbReference>
<reference evidence="1 2" key="1">
    <citation type="submission" date="2017-06" db="EMBL/GenBank/DDBJ databases">
        <title>A platform for efficient transgenesis in Macrostomum lignano, a flatworm model organism for stem cell research.</title>
        <authorList>
            <person name="Berezikov E."/>
        </authorList>
    </citation>
    <scope>NUCLEOTIDE SEQUENCE [LARGE SCALE GENOMIC DNA]</scope>
    <source>
        <strain evidence="1">DV1</strain>
        <tissue evidence="1">Whole organism</tissue>
    </source>
</reference>
<name>A0A267FQ15_9PLAT</name>
<evidence type="ECO:0000313" key="2">
    <source>
        <dbReference type="Proteomes" id="UP000215902"/>
    </source>
</evidence>
<gene>
    <name evidence="1" type="ORF">BOX15_Mlig021839g1</name>
</gene>
<proteinExistence type="predicted"/>
<dbReference type="EMBL" id="NIVC01000859">
    <property type="protein sequence ID" value="PAA75856.1"/>
    <property type="molecule type" value="Genomic_DNA"/>
</dbReference>
<keyword evidence="2" id="KW-1185">Reference proteome</keyword>
<dbReference type="AlphaFoldDB" id="A0A267FQ15"/>
<protein>
    <submittedName>
        <fullName evidence="1">Uncharacterized protein</fullName>
    </submittedName>
</protein>
<sequence>THLSSYGWWKSFSYGKIQIKICIAFAIESIRKSRQLSLKEDTDNETLTDKNKFKNRKIHAKMHSNNPNAALRFYAWRSSRWQQPSLPKPSHSKQFCLISTSGPFYRTEQPVRSLTECVYRCEADCQAVLFHLDACHLLRFPILPHELKDVAGMFTTRV</sequence>
<comment type="caution">
    <text evidence="1">The sequence shown here is derived from an EMBL/GenBank/DDBJ whole genome shotgun (WGS) entry which is preliminary data.</text>
</comment>
<accession>A0A267FQ15</accession>
<feature type="non-terminal residue" evidence="1">
    <location>
        <position position="1"/>
    </location>
</feature>